<dbReference type="EMBL" id="JAPTGB010000002">
    <property type="protein sequence ID" value="MCZ0859778.1"/>
    <property type="molecule type" value="Genomic_DNA"/>
</dbReference>
<dbReference type="Proteomes" id="UP001141422">
    <property type="component" value="Unassembled WGS sequence"/>
</dbReference>
<proteinExistence type="predicted"/>
<sequence length="295" mass="32230">MQEPDTASSIVIGFVLLLVLAAAVLGIWTVVGLPAQMKEQDEQTFRELQRSFLQYKLAADTLRIQGNYDAAVGIILPQTQGLTFRVVPDTGGKLSIVTDDDLGNSTTVRIGRVSAEAAGFSGERSVVTYESGGIHIRTGDGNPAWTTPALLQISPGEPAAARIEIGIISFTENAEISGNGHLPVTMMLQESAARTLYWKDNATIQFQSPDAEQRKLWEAVFFETKERIVIGPDVRMRRPDSSTIVVQTKNEIPLLTIRQTDPLTLRLETKTNTTLSEVILREAVYVTGPAEIIHA</sequence>
<evidence type="ECO:0000313" key="2">
    <source>
        <dbReference type="EMBL" id="MCZ0859778.1"/>
    </source>
</evidence>
<protein>
    <submittedName>
        <fullName evidence="2">Uncharacterized protein</fullName>
    </submittedName>
</protein>
<name>A0ABT4IDF8_9EURY</name>
<organism evidence="2 3">
    <name type="scientific">Methanocorpusculum petauri</name>
    <dbReference type="NCBI Taxonomy" id="3002863"/>
    <lineage>
        <taxon>Archaea</taxon>
        <taxon>Methanobacteriati</taxon>
        <taxon>Methanobacteriota</taxon>
        <taxon>Stenosarchaea group</taxon>
        <taxon>Methanomicrobia</taxon>
        <taxon>Methanomicrobiales</taxon>
        <taxon>Methanocorpusculaceae</taxon>
        <taxon>Methanocorpusculum</taxon>
    </lineage>
</organism>
<gene>
    <name evidence="2" type="ORF">O0S10_00885</name>
</gene>
<accession>A0ABT4IDF8</accession>
<evidence type="ECO:0000256" key="1">
    <source>
        <dbReference type="SAM" id="Phobius"/>
    </source>
</evidence>
<keyword evidence="1" id="KW-1133">Transmembrane helix</keyword>
<keyword evidence="3" id="KW-1185">Reference proteome</keyword>
<feature type="transmembrane region" description="Helical" evidence="1">
    <location>
        <begin position="6"/>
        <end position="31"/>
    </location>
</feature>
<dbReference type="RefSeq" id="WP_268923999.1">
    <property type="nucleotide sequence ID" value="NZ_JAPTGB010000002.1"/>
</dbReference>
<comment type="caution">
    <text evidence="2">The sequence shown here is derived from an EMBL/GenBank/DDBJ whole genome shotgun (WGS) entry which is preliminary data.</text>
</comment>
<reference evidence="2" key="1">
    <citation type="submission" date="2022-12" db="EMBL/GenBank/DDBJ databases">
        <title>Isolation and characterisation of novel Methanocorpusculum spp. from native Australian herbivores indicates the genus is ancestrally host-associated.</title>
        <authorList>
            <person name="Volmer J.G."/>
            <person name="Soo R.M."/>
            <person name="Evans P.N."/>
            <person name="Hoedt E.C."/>
            <person name="Astorga Alsina A.L."/>
            <person name="Woodcroft B.J."/>
            <person name="Tyson G.W."/>
            <person name="Hugenholtz P."/>
            <person name="Morrison M."/>
        </authorList>
    </citation>
    <scope>NUCLEOTIDE SEQUENCE</scope>
    <source>
        <strain evidence="2">MG</strain>
    </source>
</reference>
<evidence type="ECO:0000313" key="3">
    <source>
        <dbReference type="Proteomes" id="UP001141422"/>
    </source>
</evidence>
<keyword evidence="1" id="KW-0812">Transmembrane</keyword>
<keyword evidence="1" id="KW-0472">Membrane</keyword>